<evidence type="ECO:0000313" key="1">
    <source>
        <dbReference type="EMBL" id="CAG6490605.1"/>
    </source>
</evidence>
<reference evidence="1" key="1">
    <citation type="submission" date="2021-05" db="EMBL/GenBank/DDBJ databases">
        <authorList>
            <person name="Alioto T."/>
            <person name="Alioto T."/>
            <person name="Gomez Garrido J."/>
        </authorList>
    </citation>
    <scope>NUCLEOTIDE SEQUENCE</scope>
</reference>
<accession>A0A8D8G150</accession>
<organism evidence="1">
    <name type="scientific">Culex pipiens</name>
    <name type="common">House mosquito</name>
    <dbReference type="NCBI Taxonomy" id="7175"/>
    <lineage>
        <taxon>Eukaryota</taxon>
        <taxon>Metazoa</taxon>
        <taxon>Ecdysozoa</taxon>
        <taxon>Arthropoda</taxon>
        <taxon>Hexapoda</taxon>
        <taxon>Insecta</taxon>
        <taxon>Pterygota</taxon>
        <taxon>Neoptera</taxon>
        <taxon>Endopterygota</taxon>
        <taxon>Diptera</taxon>
        <taxon>Nematocera</taxon>
        <taxon>Culicoidea</taxon>
        <taxon>Culicidae</taxon>
        <taxon>Culicinae</taxon>
        <taxon>Culicini</taxon>
        <taxon>Culex</taxon>
        <taxon>Culex</taxon>
    </lineage>
</organism>
<protein>
    <submittedName>
        <fullName evidence="1">(northern house mosquito) hypothetical protein</fullName>
    </submittedName>
</protein>
<name>A0A8D8G150_CULPI</name>
<dbReference type="EMBL" id="HBUE01116409">
    <property type="protein sequence ID" value="CAG6490605.1"/>
    <property type="molecule type" value="Transcribed_RNA"/>
</dbReference>
<proteinExistence type="predicted"/>
<dbReference type="AlphaFoldDB" id="A0A8D8G150"/>
<sequence>MCNHPANGIDPRNASSNPSVLLGPRPYNHVLWAAPHTLEIVHPGGHSTVLVGTNYPSDKIVPVGTGVLVGTNVLVGKDFLVNTDVHCVATVPVGSRSRLGCNIAAVGYQPSVLTQQLLPARTRHFLVSA</sequence>